<dbReference type="AlphaFoldDB" id="A0A448WRT5"/>
<proteinExistence type="predicted"/>
<comment type="caution">
    <text evidence="2">The sequence shown here is derived from an EMBL/GenBank/DDBJ whole genome shotgun (WGS) entry which is preliminary data.</text>
</comment>
<accession>A0A448WRT5</accession>
<evidence type="ECO:0000313" key="3">
    <source>
        <dbReference type="Proteomes" id="UP000784294"/>
    </source>
</evidence>
<evidence type="ECO:0000256" key="1">
    <source>
        <dbReference type="SAM" id="MobiDB-lite"/>
    </source>
</evidence>
<gene>
    <name evidence="2" type="ORF">PXEA_LOCUS12056</name>
</gene>
<keyword evidence="3" id="KW-1185">Reference proteome</keyword>
<protein>
    <submittedName>
        <fullName evidence="2">Uncharacterized protein</fullName>
    </submittedName>
</protein>
<reference evidence="2" key="1">
    <citation type="submission" date="2018-11" db="EMBL/GenBank/DDBJ databases">
        <authorList>
            <consortium name="Pathogen Informatics"/>
        </authorList>
    </citation>
    <scope>NUCLEOTIDE SEQUENCE</scope>
</reference>
<evidence type="ECO:0000313" key="2">
    <source>
        <dbReference type="EMBL" id="VEL18616.1"/>
    </source>
</evidence>
<sequence>MQTAQETHSKLCLPEPGEVVGTGAQVFTKLGHNLGHIALAGLHLALRDIPHITHHPVGRDCMRCQWRQTIRTGAGGGLTGKSSRRLSGVPEASHSRNPLPTTGGYAGAAASETREKTVAGLGRIVQTGSLRVHAVHILAGPKDADELDVRELGYLNSGFRQEPSAMKGPAGRNRRKRIPVKTQSV</sequence>
<feature type="region of interest" description="Disordered" evidence="1">
    <location>
        <begin position="74"/>
        <end position="110"/>
    </location>
</feature>
<organism evidence="2 3">
    <name type="scientific">Protopolystoma xenopodis</name>
    <dbReference type="NCBI Taxonomy" id="117903"/>
    <lineage>
        <taxon>Eukaryota</taxon>
        <taxon>Metazoa</taxon>
        <taxon>Spiralia</taxon>
        <taxon>Lophotrochozoa</taxon>
        <taxon>Platyhelminthes</taxon>
        <taxon>Monogenea</taxon>
        <taxon>Polyopisthocotylea</taxon>
        <taxon>Polystomatidea</taxon>
        <taxon>Polystomatidae</taxon>
        <taxon>Protopolystoma</taxon>
    </lineage>
</organism>
<dbReference type="Proteomes" id="UP000784294">
    <property type="component" value="Unassembled WGS sequence"/>
</dbReference>
<dbReference type="EMBL" id="CAAALY010037808">
    <property type="protein sequence ID" value="VEL18616.1"/>
    <property type="molecule type" value="Genomic_DNA"/>
</dbReference>
<name>A0A448WRT5_9PLAT</name>
<feature type="region of interest" description="Disordered" evidence="1">
    <location>
        <begin position="160"/>
        <end position="185"/>
    </location>
</feature>